<gene>
    <name evidence="1" type="ORF">QBC38DRAFT_463388</name>
</gene>
<accession>A0AAN7H2R6</accession>
<evidence type="ECO:0000313" key="1">
    <source>
        <dbReference type="EMBL" id="KAK4232651.1"/>
    </source>
</evidence>
<proteinExistence type="predicted"/>
<organism evidence="1 2">
    <name type="scientific">Podospora fimiseda</name>
    <dbReference type="NCBI Taxonomy" id="252190"/>
    <lineage>
        <taxon>Eukaryota</taxon>
        <taxon>Fungi</taxon>
        <taxon>Dikarya</taxon>
        <taxon>Ascomycota</taxon>
        <taxon>Pezizomycotina</taxon>
        <taxon>Sordariomycetes</taxon>
        <taxon>Sordariomycetidae</taxon>
        <taxon>Sordariales</taxon>
        <taxon>Podosporaceae</taxon>
        <taxon>Podospora</taxon>
    </lineage>
</organism>
<dbReference type="AlphaFoldDB" id="A0AAN7H2R6"/>
<evidence type="ECO:0000313" key="2">
    <source>
        <dbReference type="Proteomes" id="UP001301958"/>
    </source>
</evidence>
<sequence>MQPSMYIYKTCVGKAQLVLFSYVNGLDQAVDIASDHLFFLCGNGNISLILRPSSERYYDYRIVSPLHTVWTEGPDNEDLHVGAKTAKGLELKWMLIGEKETWRAERFPTSLRNGEFSDPFTEHHSPGLFKRSQTHMAQRLRHRIFPGARKAEDVLLPLLELYLDQNLHWAFYTSVWENVSRQFLQWLGPDPNSLCDIYELRFKKKTF</sequence>
<keyword evidence="2" id="KW-1185">Reference proteome</keyword>
<dbReference type="Proteomes" id="UP001301958">
    <property type="component" value="Unassembled WGS sequence"/>
</dbReference>
<dbReference type="EMBL" id="MU865287">
    <property type="protein sequence ID" value="KAK4232651.1"/>
    <property type="molecule type" value="Genomic_DNA"/>
</dbReference>
<reference evidence="1" key="1">
    <citation type="journal article" date="2023" name="Mol. Phylogenet. Evol.">
        <title>Genome-scale phylogeny and comparative genomics of the fungal order Sordariales.</title>
        <authorList>
            <person name="Hensen N."/>
            <person name="Bonometti L."/>
            <person name="Westerberg I."/>
            <person name="Brannstrom I.O."/>
            <person name="Guillou S."/>
            <person name="Cros-Aarteil S."/>
            <person name="Calhoun S."/>
            <person name="Haridas S."/>
            <person name="Kuo A."/>
            <person name="Mondo S."/>
            <person name="Pangilinan J."/>
            <person name="Riley R."/>
            <person name="LaButti K."/>
            <person name="Andreopoulos B."/>
            <person name="Lipzen A."/>
            <person name="Chen C."/>
            <person name="Yan M."/>
            <person name="Daum C."/>
            <person name="Ng V."/>
            <person name="Clum A."/>
            <person name="Steindorff A."/>
            <person name="Ohm R.A."/>
            <person name="Martin F."/>
            <person name="Silar P."/>
            <person name="Natvig D.O."/>
            <person name="Lalanne C."/>
            <person name="Gautier V."/>
            <person name="Ament-Velasquez S.L."/>
            <person name="Kruys A."/>
            <person name="Hutchinson M.I."/>
            <person name="Powell A.J."/>
            <person name="Barry K."/>
            <person name="Miller A.N."/>
            <person name="Grigoriev I.V."/>
            <person name="Debuchy R."/>
            <person name="Gladieux P."/>
            <person name="Hiltunen Thoren M."/>
            <person name="Johannesson H."/>
        </authorList>
    </citation>
    <scope>NUCLEOTIDE SEQUENCE</scope>
    <source>
        <strain evidence="1">CBS 990.96</strain>
    </source>
</reference>
<comment type="caution">
    <text evidence="1">The sequence shown here is derived from an EMBL/GenBank/DDBJ whole genome shotgun (WGS) entry which is preliminary data.</text>
</comment>
<reference evidence="1" key="2">
    <citation type="submission" date="2023-05" db="EMBL/GenBank/DDBJ databases">
        <authorList>
            <consortium name="Lawrence Berkeley National Laboratory"/>
            <person name="Steindorff A."/>
            <person name="Hensen N."/>
            <person name="Bonometti L."/>
            <person name="Westerberg I."/>
            <person name="Brannstrom I.O."/>
            <person name="Guillou S."/>
            <person name="Cros-Aarteil S."/>
            <person name="Calhoun S."/>
            <person name="Haridas S."/>
            <person name="Kuo A."/>
            <person name="Mondo S."/>
            <person name="Pangilinan J."/>
            <person name="Riley R."/>
            <person name="Labutti K."/>
            <person name="Andreopoulos B."/>
            <person name="Lipzen A."/>
            <person name="Chen C."/>
            <person name="Yanf M."/>
            <person name="Daum C."/>
            <person name="Ng V."/>
            <person name="Clum A."/>
            <person name="Ohm R."/>
            <person name="Martin F."/>
            <person name="Silar P."/>
            <person name="Natvig D."/>
            <person name="Lalanne C."/>
            <person name="Gautier V."/>
            <person name="Ament-Velasquez S.L."/>
            <person name="Kruys A."/>
            <person name="Hutchinson M.I."/>
            <person name="Powell A.J."/>
            <person name="Barry K."/>
            <person name="Miller A.N."/>
            <person name="Grigoriev I.V."/>
            <person name="Debuchy R."/>
            <person name="Gladieux P."/>
            <person name="Thoren M.H."/>
            <person name="Johannesson H."/>
        </authorList>
    </citation>
    <scope>NUCLEOTIDE SEQUENCE</scope>
    <source>
        <strain evidence="1">CBS 990.96</strain>
    </source>
</reference>
<name>A0AAN7H2R6_9PEZI</name>
<protein>
    <submittedName>
        <fullName evidence="1">Uncharacterized protein</fullName>
    </submittedName>
</protein>